<organism evidence="9 10">
    <name type="scientific">Polarella glacialis</name>
    <name type="common">Dinoflagellate</name>
    <dbReference type="NCBI Taxonomy" id="89957"/>
    <lineage>
        <taxon>Eukaryota</taxon>
        <taxon>Sar</taxon>
        <taxon>Alveolata</taxon>
        <taxon>Dinophyceae</taxon>
        <taxon>Suessiales</taxon>
        <taxon>Suessiaceae</taxon>
        <taxon>Polarella</taxon>
    </lineage>
</organism>
<evidence type="ECO:0000313" key="9">
    <source>
        <dbReference type="EMBL" id="CAE8637940.1"/>
    </source>
</evidence>
<feature type="domain" description="Protein kinase" evidence="8">
    <location>
        <begin position="49"/>
        <end position="279"/>
    </location>
</feature>
<dbReference type="SUPFAM" id="SSF56112">
    <property type="entry name" value="Protein kinase-like (PK-like)"/>
    <property type="match status" value="1"/>
</dbReference>
<keyword evidence="5 6" id="KW-0067">ATP-binding</keyword>
<dbReference type="FunFam" id="3.30.200.20:FF:000042">
    <property type="entry name" value="Aurora kinase A"/>
    <property type="match status" value="1"/>
</dbReference>
<evidence type="ECO:0000256" key="5">
    <source>
        <dbReference type="ARBA" id="ARBA00022840"/>
    </source>
</evidence>
<dbReference type="Pfam" id="PF00069">
    <property type="entry name" value="Pkinase"/>
    <property type="match status" value="1"/>
</dbReference>
<dbReference type="InterPro" id="IPR008271">
    <property type="entry name" value="Ser/Thr_kinase_AS"/>
</dbReference>
<keyword evidence="1 7" id="KW-0723">Serine/threonine-protein kinase</keyword>
<dbReference type="GO" id="GO:0009653">
    <property type="term" value="P:anatomical structure morphogenesis"/>
    <property type="evidence" value="ECO:0007669"/>
    <property type="project" value="UniProtKB-ARBA"/>
</dbReference>
<name>A0A813HIZ8_POLGL</name>
<evidence type="ECO:0000313" key="10">
    <source>
        <dbReference type="Proteomes" id="UP000654075"/>
    </source>
</evidence>
<evidence type="ECO:0000256" key="1">
    <source>
        <dbReference type="ARBA" id="ARBA00022527"/>
    </source>
</evidence>
<comment type="similarity">
    <text evidence="7">Belongs to the protein kinase superfamily.</text>
</comment>
<dbReference type="Proteomes" id="UP000654075">
    <property type="component" value="Unassembled WGS sequence"/>
</dbReference>
<proteinExistence type="inferred from homology"/>
<dbReference type="PANTHER" id="PTHR24353">
    <property type="entry name" value="CYCLIC NUCLEOTIDE-DEPENDENT PROTEIN KINASE"/>
    <property type="match status" value="1"/>
</dbReference>
<gene>
    <name evidence="9" type="ORF">PGLA1383_LOCUS53237</name>
</gene>
<dbReference type="AlphaFoldDB" id="A0A813HIZ8"/>
<dbReference type="PROSITE" id="PS00108">
    <property type="entry name" value="PROTEIN_KINASE_ST"/>
    <property type="match status" value="1"/>
</dbReference>
<dbReference type="GO" id="GO:0005952">
    <property type="term" value="C:cAMP-dependent protein kinase complex"/>
    <property type="evidence" value="ECO:0007669"/>
    <property type="project" value="TreeGrafter"/>
</dbReference>
<reference evidence="9" key="1">
    <citation type="submission" date="2021-02" db="EMBL/GenBank/DDBJ databases">
        <authorList>
            <person name="Dougan E. K."/>
            <person name="Rhodes N."/>
            <person name="Thang M."/>
            <person name="Chan C."/>
        </authorList>
    </citation>
    <scope>NUCLEOTIDE SEQUENCE</scope>
</reference>
<dbReference type="Gene3D" id="1.10.510.10">
    <property type="entry name" value="Transferase(Phosphotransferase) domain 1"/>
    <property type="match status" value="1"/>
</dbReference>
<keyword evidence="2" id="KW-0808">Transferase</keyword>
<dbReference type="GO" id="GO:0004691">
    <property type="term" value="F:cAMP-dependent protein kinase activity"/>
    <property type="evidence" value="ECO:0007669"/>
    <property type="project" value="TreeGrafter"/>
</dbReference>
<comment type="caution">
    <text evidence="9">The sequence shown here is derived from an EMBL/GenBank/DDBJ whole genome shotgun (WGS) entry which is preliminary data.</text>
</comment>
<dbReference type="InterPro" id="IPR017441">
    <property type="entry name" value="Protein_kinase_ATP_BS"/>
</dbReference>
<dbReference type="GO" id="GO:0005524">
    <property type="term" value="F:ATP binding"/>
    <property type="evidence" value="ECO:0007669"/>
    <property type="project" value="UniProtKB-UniRule"/>
</dbReference>
<dbReference type="Gene3D" id="3.30.200.20">
    <property type="entry name" value="Phosphorylase Kinase, domain 1"/>
    <property type="match status" value="1"/>
</dbReference>
<keyword evidence="4" id="KW-0418">Kinase</keyword>
<dbReference type="FunFam" id="1.10.510.10:FF:000005">
    <property type="entry name" value="cAMP-dependent protein kinase catalytic subunit alpha"/>
    <property type="match status" value="1"/>
</dbReference>
<dbReference type="InterPro" id="IPR000719">
    <property type="entry name" value="Prot_kinase_dom"/>
</dbReference>
<dbReference type="PROSITE" id="PS00107">
    <property type="entry name" value="PROTEIN_KINASE_ATP"/>
    <property type="match status" value="1"/>
</dbReference>
<evidence type="ECO:0000256" key="7">
    <source>
        <dbReference type="RuleBase" id="RU000304"/>
    </source>
</evidence>
<dbReference type="SMART" id="SM00220">
    <property type="entry name" value="S_TKc"/>
    <property type="match status" value="1"/>
</dbReference>
<dbReference type="OMA" id="DTHIRDT"/>
<feature type="non-terminal residue" evidence="9">
    <location>
        <position position="1"/>
    </location>
</feature>
<sequence length="279" mass="31859">MFKKRLSGLKTSDELEIEPKAPAGASKMVVPVSHLKALSKGKLWVFHDFDLRATVGTGTFGRVRVVKIKGSSDRTPFALKILKKSEVIRLKQVEHVKAEKQILAMIEHPFIVNLLTTFQDEKRLFMLLEYVNGGELFSYLRKQGRLTNEHARFYAAEIILAVGYLHTLHIVYRDLKPENLLIDCEGHMKITDFGFAKVVEDRTWTLCGTPEYLAPEIIQSKGHGKAVDWWALGILLFEMLAGYPPFYDENPFGIYQKVLAGKIDFPRHFDVKGKDLIKR</sequence>
<evidence type="ECO:0000256" key="3">
    <source>
        <dbReference type="ARBA" id="ARBA00022741"/>
    </source>
</evidence>
<evidence type="ECO:0000256" key="2">
    <source>
        <dbReference type="ARBA" id="ARBA00022679"/>
    </source>
</evidence>
<keyword evidence="10" id="KW-1185">Reference proteome</keyword>
<evidence type="ECO:0000259" key="8">
    <source>
        <dbReference type="PROSITE" id="PS50011"/>
    </source>
</evidence>
<feature type="binding site" evidence="6">
    <location>
        <position position="80"/>
    </location>
    <ligand>
        <name>ATP</name>
        <dbReference type="ChEBI" id="CHEBI:30616"/>
    </ligand>
</feature>
<dbReference type="InterPro" id="IPR011009">
    <property type="entry name" value="Kinase-like_dom_sf"/>
</dbReference>
<evidence type="ECO:0000256" key="4">
    <source>
        <dbReference type="ARBA" id="ARBA00022777"/>
    </source>
</evidence>
<dbReference type="PANTHER" id="PTHR24353:SF37">
    <property type="entry name" value="CAMP-DEPENDENT PROTEIN KINASE CATALYTIC SUBUNIT PRKX"/>
    <property type="match status" value="1"/>
</dbReference>
<keyword evidence="3 6" id="KW-0547">Nucleotide-binding</keyword>
<dbReference type="OrthoDB" id="63267at2759"/>
<dbReference type="GO" id="GO:0005829">
    <property type="term" value="C:cytosol"/>
    <property type="evidence" value="ECO:0007669"/>
    <property type="project" value="TreeGrafter"/>
</dbReference>
<accession>A0A813HIZ8</accession>
<dbReference type="EMBL" id="CAJNNV010031813">
    <property type="protein sequence ID" value="CAE8637940.1"/>
    <property type="molecule type" value="Genomic_DNA"/>
</dbReference>
<dbReference type="PROSITE" id="PS50011">
    <property type="entry name" value="PROTEIN_KINASE_DOM"/>
    <property type="match status" value="1"/>
</dbReference>
<evidence type="ECO:0000256" key="6">
    <source>
        <dbReference type="PROSITE-ProRule" id="PRU10141"/>
    </source>
</evidence>
<protein>
    <recommendedName>
        <fullName evidence="8">Protein kinase domain-containing protein</fullName>
    </recommendedName>
</protein>